<organism evidence="1 2">
    <name type="scientific">Melia azedarach</name>
    <name type="common">Chinaberry tree</name>
    <dbReference type="NCBI Taxonomy" id="155640"/>
    <lineage>
        <taxon>Eukaryota</taxon>
        <taxon>Viridiplantae</taxon>
        <taxon>Streptophyta</taxon>
        <taxon>Embryophyta</taxon>
        <taxon>Tracheophyta</taxon>
        <taxon>Spermatophyta</taxon>
        <taxon>Magnoliopsida</taxon>
        <taxon>eudicotyledons</taxon>
        <taxon>Gunneridae</taxon>
        <taxon>Pentapetalae</taxon>
        <taxon>rosids</taxon>
        <taxon>malvids</taxon>
        <taxon>Sapindales</taxon>
        <taxon>Meliaceae</taxon>
        <taxon>Melia</taxon>
    </lineage>
</organism>
<protein>
    <submittedName>
        <fullName evidence="1">Alpha/beta hydrolase-3</fullName>
    </submittedName>
</protein>
<accession>A0ACC1XRT7</accession>
<name>A0ACC1XRT7_MELAZ</name>
<dbReference type="EMBL" id="CM051401">
    <property type="protein sequence ID" value="KAJ4713881.1"/>
    <property type="molecule type" value="Genomic_DNA"/>
</dbReference>
<evidence type="ECO:0000313" key="1">
    <source>
        <dbReference type="EMBL" id="KAJ4713881.1"/>
    </source>
</evidence>
<proteinExistence type="predicted"/>
<keyword evidence="2" id="KW-1185">Reference proteome</keyword>
<keyword evidence="1" id="KW-0378">Hydrolase</keyword>
<gene>
    <name evidence="1" type="ORF">OWV82_015917</name>
</gene>
<reference evidence="1 2" key="1">
    <citation type="journal article" date="2023" name="Science">
        <title>Complex scaffold remodeling in plant triterpene biosynthesis.</title>
        <authorList>
            <person name="De La Pena R."/>
            <person name="Hodgson H."/>
            <person name="Liu J.C."/>
            <person name="Stephenson M.J."/>
            <person name="Martin A.C."/>
            <person name="Owen C."/>
            <person name="Harkess A."/>
            <person name="Leebens-Mack J."/>
            <person name="Jimenez L.E."/>
            <person name="Osbourn A."/>
            <person name="Sattely E.S."/>
        </authorList>
    </citation>
    <scope>NUCLEOTIDE SEQUENCE [LARGE SCALE GENOMIC DNA]</scope>
    <source>
        <strain evidence="2">cv. JPN11</strain>
        <tissue evidence="1">Leaf</tissue>
    </source>
</reference>
<dbReference type="Proteomes" id="UP001164539">
    <property type="component" value="Chromosome 8"/>
</dbReference>
<evidence type="ECO:0000313" key="2">
    <source>
        <dbReference type="Proteomes" id="UP001164539"/>
    </source>
</evidence>
<comment type="caution">
    <text evidence="1">The sequence shown here is derived from an EMBL/GenBank/DDBJ whole genome shotgun (WGS) entry which is preliminary data.</text>
</comment>
<sequence length="343" mass="38955">MSEKPLACPNLSWKMKLIIFVMNFVNKFTCRSDGTVNRRLLSFLDYKVPPSIKPINGIKTSDIIVDVSRNLWFRLFVPSNDADMPVIVYFHGGGFTTMYADSSNYDSLCRRFAAELNAVIISVNYRLAPEHKYPCQYEDGFDVLKFIENNPNFEGFPTNANMKNCFIGGDSAGGNIAHHVAVKACNYEFRNLKFTGVIAIQPGFSGKERTESEMKIVGAPFLNVEAADFFWKAFLPEDSDRDHPALNVFGPKSEDISELNFPAAIVIVGGFDPLKDWQKRYYEGLKKCGKEAYLIEYPNAFHGFISFPEQPECSLFINEVREFIQRQSDRASTHTTWNKSTMN</sequence>